<dbReference type="EMBL" id="CP025688">
    <property type="protein sequence ID" value="QAA23250.1"/>
    <property type="molecule type" value="Genomic_DNA"/>
</dbReference>
<dbReference type="Proteomes" id="UP000326951">
    <property type="component" value="Chromosome"/>
</dbReference>
<evidence type="ECO:0000256" key="5">
    <source>
        <dbReference type="ARBA" id="ARBA00023136"/>
    </source>
</evidence>
<evidence type="ECO:0000256" key="1">
    <source>
        <dbReference type="ARBA" id="ARBA00004651"/>
    </source>
</evidence>
<reference evidence="8 9" key="1">
    <citation type="submission" date="2018-01" db="EMBL/GenBank/DDBJ databases">
        <title>Complete genome sequencing of Sporolactobacillus terrae DLG3.</title>
        <authorList>
            <person name="Nam Y.-D."/>
            <person name="Kang J."/>
            <person name="Chung W.-H."/>
        </authorList>
    </citation>
    <scope>NUCLEOTIDE SEQUENCE [LARGE SCALE GENOMIC DNA]</scope>
    <source>
        <strain evidence="8 9">DLG3</strain>
    </source>
</reference>
<evidence type="ECO:0000313" key="10">
    <source>
        <dbReference type="Proteomes" id="UP000326951"/>
    </source>
</evidence>
<dbReference type="Pfam" id="PF03631">
    <property type="entry name" value="Virul_fac_BrkB"/>
    <property type="match status" value="1"/>
</dbReference>
<evidence type="ECO:0000313" key="7">
    <source>
        <dbReference type="EMBL" id="BBN99654.1"/>
    </source>
</evidence>
<dbReference type="PIRSF" id="PIRSF035875">
    <property type="entry name" value="RNase_BN"/>
    <property type="match status" value="1"/>
</dbReference>
<evidence type="ECO:0000313" key="8">
    <source>
        <dbReference type="EMBL" id="QAA23250.1"/>
    </source>
</evidence>
<reference evidence="7 10" key="2">
    <citation type="submission" date="2019-09" db="EMBL/GenBank/DDBJ databases">
        <title>Complete genome sequence of Sporolactobacillus terrae 70-3.</title>
        <authorList>
            <person name="Tanaka N."/>
            <person name="Shiwa Y."/>
            <person name="Fujita N."/>
            <person name="Tanasupawat S."/>
        </authorList>
    </citation>
    <scope>NUCLEOTIDE SEQUENCE [LARGE SCALE GENOMIC DNA]</scope>
    <source>
        <strain evidence="7 10">70-3</strain>
    </source>
</reference>
<dbReference type="Proteomes" id="UP000285882">
    <property type="component" value="Chromosome"/>
</dbReference>
<gene>
    <name evidence="8" type="ORF">C0674_11910</name>
    <name evidence="7" type="ORF">St703_23590</name>
</gene>
<evidence type="ECO:0000313" key="9">
    <source>
        <dbReference type="Proteomes" id="UP000285882"/>
    </source>
</evidence>
<evidence type="ECO:0000256" key="6">
    <source>
        <dbReference type="SAM" id="Phobius"/>
    </source>
</evidence>
<dbReference type="GO" id="GO:0005886">
    <property type="term" value="C:plasma membrane"/>
    <property type="evidence" value="ECO:0007669"/>
    <property type="project" value="UniProtKB-SubCell"/>
</dbReference>
<accession>A0A410DAV0</accession>
<dbReference type="RefSeq" id="WP_028977010.1">
    <property type="nucleotide sequence ID" value="NZ_AP021853.1"/>
</dbReference>
<name>A0A410DAV0_9BACL</name>
<sequence>MGKLKFRDLFLFARLLGRRFIEDHTVDLAATLAYYFLLSLFPLFIFLFALIPYLGVSQEHLIELAGMYLPQEVVSLIDQNLDTVFTKSGGLLSIGVIATLWPASSAVNALMRILNRAYQVEETRPFFLTRLLAMGFTVSMLFAIAMTLAVNVVSAGVARSLFSYLGISHTFAEMWSVLSTLITFCVIIVIFAFLYRLGPNMKLEMREAMVGSVIAGVSWQVVSYFFSFYVRSFGNYSSTYGTLGGIIILMLWFYLTAITIILGGQINAILYQLKKQAKNGPNR</sequence>
<protein>
    <submittedName>
        <fullName evidence="8">YihY/virulence factor BrkB family protein</fullName>
    </submittedName>
</protein>
<dbReference type="AlphaFoldDB" id="A0A410DAV0"/>
<keyword evidence="5 6" id="KW-0472">Membrane</keyword>
<dbReference type="PANTHER" id="PTHR30213">
    <property type="entry name" value="INNER MEMBRANE PROTEIN YHJD"/>
    <property type="match status" value="1"/>
</dbReference>
<keyword evidence="2" id="KW-1003">Cell membrane</keyword>
<evidence type="ECO:0000256" key="4">
    <source>
        <dbReference type="ARBA" id="ARBA00022989"/>
    </source>
</evidence>
<keyword evidence="3 6" id="KW-0812">Transmembrane</keyword>
<feature type="transmembrane region" description="Helical" evidence="6">
    <location>
        <begin position="246"/>
        <end position="273"/>
    </location>
</feature>
<dbReference type="PANTHER" id="PTHR30213:SF0">
    <property type="entry name" value="UPF0761 MEMBRANE PROTEIN YIHY"/>
    <property type="match status" value="1"/>
</dbReference>
<feature type="transmembrane region" description="Helical" evidence="6">
    <location>
        <begin position="90"/>
        <end position="110"/>
    </location>
</feature>
<keyword evidence="4 6" id="KW-1133">Transmembrane helix</keyword>
<proteinExistence type="predicted"/>
<feature type="transmembrane region" description="Helical" evidence="6">
    <location>
        <begin position="28"/>
        <end position="51"/>
    </location>
</feature>
<keyword evidence="9" id="KW-1185">Reference proteome</keyword>
<dbReference type="NCBIfam" id="TIGR00765">
    <property type="entry name" value="yihY_not_rbn"/>
    <property type="match status" value="1"/>
</dbReference>
<comment type="subcellular location">
    <subcellularLocation>
        <location evidence="1">Cell membrane</location>
        <topology evidence="1">Multi-pass membrane protein</topology>
    </subcellularLocation>
</comment>
<evidence type="ECO:0000256" key="2">
    <source>
        <dbReference type="ARBA" id="ARBA00022475"/>
    </source>
</evidence>
<dbReference type="EMBL" id="AP021853">
    <property type="protein sequence ID" value="BBN99654.1"/>
    <property type="molecule type" value="Genomic_DNA"/>
</dbReference>
<organism evidence="7 10">
    <name type="scientific">Sporolactobacillus terrae</name>
    <dbReference type="NCBI Taxonomy" id="269673"/>
    <lineage>
        <taxon>Bacteria</taxon>
        <taxon>Bacillati</taxon>
        <taxon>Bacillota</taxon>
        <taxon>Bacilli</taxon>
        <taxon>Bacillales</taxon>
        <taxon>Sporolactobacillaceae</taxon>
        <taxon>Sporolactobacillus</taxon>
    </lineage>
</organism>
<feature type="transmembrane region" description="Helical" evidence="6">
    <location>
        <begin position="207"/>
        <end position="226"/>
    </location>
</feature>
<feature type="transmembrane region" description="Helical" evidence="6">
    <location>
        <begin position="174"/>
        <end position="195"/>
    </location>
</feature>
<dbReference type="InterPro" id="IPR017039">
    <property type="entry name" value="Virul_fac_BrkB"/>
</dbReference>
<evidence type="ECO:0000256" key="3">
    <source>
        <dbReference type="ARBA" id="ARBA00022692"/>
    </source>
</evidence>
<dbReference type="STRING" id="1449983.GCA_000647835_01721"/>
<feature type="transmembrane region" description="Helical" evidence="6">
    <location>
        <begin position="131"/>
        <end position="154"/>
    </location>
</feature>